<gene>
    <name evidence="2" type="ORF">Rsub_11231</name>
</gene>
<feature type="region of interest" description="Disordered" evidence="1">
    <location>
        <begin position="1"/>
        <end position="37"/>
    </location>
</feature>
<feature type="compositionally biased region" description="Low complexity" evidence="1">
    <location>
        <begin position="191"/>
        <end position="200"/>
    </location>
</feature>
<proteinExistence type="predicted"/>
<evidence type="ECO:0000256" key="1">
    <source>
        <dbReference type="SAM" id="MobiDB-lite"/>
    </source>
</evidence>
<evidence type="ECO:0000313" key="3">
    <source>
        <dbReference type="Proteomes" id="UP000247498"/>
    </source>
</evidence>
<accession>A0A2V0PLV1</accession>
<dbReference type="EMBL" id="BDRX01000122">
    <property type="protein sequence ID" value="GBF98337.1"/>
    <property type="molecule type" value="Genomic_DNA"/>
</dbReference>
<dbReference type="Proteomes" id="UP000247498">
    <property type="component" value="Unassembled WGS sequence"/>
</dbReference>
<keyword evidence="3" id="KW-1185">Reference proteome</keyword>
<protein>
    <submittedName>
        <fullName evidence="2">Uncharacterized protein</fullName>
    </submittedName>
</protein>
<organism evidence="2 3">
    <name type="scientific">Raphidocelis subcapitata</name>
    <dbReference type="NCBI Taxonomy" id="307507"/>
    <lineage>
        <taxon>Eukaryota</taxon>
        <taxon>Viridiplantae</taxon>
        <taxon>Chlorophyta</taxon>
        <taxon>core chlorophytes</taxon>
        <taxon>Chlorophyceae</taxon>
        <taxon>CS clade</taxon>
        <taxon>Sphaeropleales</taxon>
        <taxon>Selenastraceae</taxon>
        <taxon>Raphidocelis</taxon>
    </lineage>
</organism>
<dbReference type="AlphaFoldDB" id="A0A2V0PLV1"/>
<comment type="caution">
    <text evidence="2">The sequence shown here is derived from an EMBL/GenBank/DDBJ whole genome shotgun (WGS) entry which is preliminary data.</text>
</comment>
<name>A0A2V0PLV1_9CHLO</name>
<evidence type="ECO:0000313" key="2">
    <source>
        <dbReference type="EMBL" id="GBF98337.1"/>
    </source>
</evidence>
<sequence>MGRLKERSAGGRSKNGGRFKRDQPEAAKNPRRQRERGPACCAVAAAVSCAGGPGIEAPPPGEDLGSGGAVQSKGLEGAVSRGLLFGCGVAFQSLTVHGGGGAHLWRPRLGALCGARTGGDCFVLCGGDFAAGGRIRGQGAAARRRGFGGSGDGRRSSSEGVGGGRPWAHQRTDVGNARRATFRERGAAPARLGLTTTNGTRGSGARERPGGGVLRGGWRAPCRGPRPVGKGGRSTARTPAHCGLSEPAKQTTGLARRRRPGLGCCVKPGRRAAGAQGFGYQRQGAEHAAARAADAAAAWKAHGAAAATPHGACRRAHAAAWGACVVCAPPDAGGVA</sequence>
<feature type="region of interest" description="Disordered" evidence="1">
    <location>
        <begin position="138"/>
        <end position="260"/>
    </location>
</feature>
<reference evidence="2 3" key="1">
    <citation type="journal article" date="2018" name="Sci. Rep.">
        <title>Raphidocelis subcapitata (=Pseudokirchneriella subcapitata) provides an insight into genome evolution and environmental adaptations in the Sphaeropleales.</title>
        <authorList>
            <person name="Suzuki S."/>
            <person name="Yamaguchi H."/>
            <person name="Nakajima N."/>
            <person name="Kawachi M."/>
        </authorList>
    </citation>
    <scope>NUCLEOTIDE SEQUENCE [LARGE SCALE GENOMIC DNA]</scope>
    <source>
        <strain evidence="2 3">NIES-35</strain>
    </source>
</reference>
<dbReference type="InParanoid" id="A0A2V0PLV1"/>